<dbReference type="InParanoid" id="A9UZ89"/>
<evidence type="ECO:0000259" key="10">
    <source>
        <dbReference type="Pfam" id="PF02866"/>
    </source>
</evidence>
<dbReference type="GO" id="GO:0042867">
    <property type="term" value="P:pyruvate catabolic process"/>
    <property type="evidence" value="ECO:0000318"/>
    <property type="project" value="GO_Central"/>
</dbReference>
<dbReference type="SUPFAM" id="SSF51735">
    <property type="entry name" value="NAD(P)-binding Rossmann-fold domains"/>
    <property type="match status" value="1"/>
</dbReference>
<dbReference type="eggNOG" id="KOG1495">
    <property type="taxonomic scope" value="Eukaryota"/>
</dbReference>
<evidence type="ECO:0000256" key="4">
    <source>
        <dbReference type="ARBA" id="ARBA00023002"/>
    </source>
</evidence>
<dbReference type="PROSITE" id="PS00064">
    <property type="entry name" value="L_LDH"/>
    <property type="match status" value="1"/>
</dbReference>
<name>A9UZ89_MONBE</name>
<evidence type="ECO:0000313" key="12">
    <source>
        <dbReference type="Proteomes" id="UP000001357"/>
    </source>
</evidence>
<evidence type="ECO:0000256" key="5">
    <source>
        <dbReference type="ARBA" id="ARBA00023027"/>
    </source>
</evidence>
<dbReference type="GO" id="GO:0004459">
    <property type="term" value="F:L-lactate dehydrogenase (NAD+) activity"/>
    <property type="evidence" value="ECO:0000318"/>
    <property type="project" value="GO_Central"/>
</dbReference>
<evidence type="ECO:0000256" key="7">
    <source>
        <dbReference type="PIRSR" id="PIRSR000102-3"/>
    </source>
</evidence>
<feature type="binding site" evidence="7">
    <location>
        <position position="81"/>
    </location>
    <ligand>
        <name>NAD(+)</name>
        <dbReference type="ChEBI" id="CHEBI:57540"/>
    </ligand>
</feature>
<dbReference type="PANTHER" id="PTHR43128">
    <property type="entry name" value="L-2-HYDROXYCARBOXYLATE DEHYDROGENASE (NAD(P)(+))"/>
    <property type="match status" value="1"/>
</dbReference>
<feature type="binding site" evidence="7">
    <location>
        <begin position="104"/>
        <end position="106"/>
    </location>
    <ligand>
        <name>NAD(+)</name>
        <dbReference type="ChEBI" id="CHEBI:57540"/>
    </ligand>
</feature>
<dbReference type="EMBL" id="CH991551">
    <property type="protein sequence ID" value="EDQ89323.1"/>
    <property type="molecule type" value="Genomic_DNA"/>
</dbReference>
<evidence type="ECO:0000259" key="9">
    <source>
        <dbReference type="Pfam" id="PF00056"/>
    </source>
</evidence>
<keyword evidence="12" id="KW-1185">Reference proteome</keyword>
<dbReference type="GO" id="GO:0005739">
    <property type="term" value="C:mitochondrion"/>
    <property type="evidence" value="ECO:0000318"/>
    <property type="project" value="GO_Central"/>
</dbReference>
<dbReference type="OMA" id="THLDSMR"/>
<accession>A9UZ89</accession>
<dbReference type="PIRSF" id="PIRSF000102">
    <property type="entry name" value="Lac_mal_DH"/>
    <property type="match status" value="1"/>
</dbReference>
<dbReference type="PANTHER" id="PTHR43128:SF16">
    <property type="entry name" value="L-LACTATE DEHYDROGENASE"/>
    <property type="match status" value="1"/>
</dbReference>
<dbReference type="GeneID" id="5891079"/>
<protein>
    <recommendedName>
        <fullName evidence="3 8">L-lactate dehydrogenase</fullName>
        <ecNumber evidence="3 8">1.1.1.27</ecNumber>
    </recommendedName>
</protein>
<keyword evidence="4 8" id="KW-0560">Oxidoreductase</keyword>
<dbReference type="InterPro" id="IPR036291">
    <property type="entry name" value="NAD(P)-bd_dom_sf"/>
</dbReference>
<dbReference type="AlphaFoldDB" id="A9UZ89"/>
<dbReference type="InterPro" id="IPR015955">
    <property type="entry name" value="Lactate_DH/Glyco_Ohase_4_C"/>
</dbReference>
<dbReference type="InterPro" id="IPR018177">
    <property type="entry name" value="L-lactate_DH_AS"/>
</dbReference>
<dbReference type="KEGG" id="mbr:MONBRDRAFT_32392"/>
<feature type="domain" description="Lactate/malate dehydrogenase N-terminal" evidence="9">
    <location>
        <begin position="2"/>
        <end position="128"/>
    </location>
</feature>
<dbReference type="InterPro" id="IPR001236">
    <property type="entry name" value="Lactate/malate_DH_N"/>
</dbReference>
<evidence type="ECO:0000256" key="8">
    <source>
        <dbReference type="RuleBase" id="RU000496"/>
    </source>
</evidence>
<evidence type="ECO:0000256" key="3">
    <source>
        <dbReference type="ARBA" id="ARBA00012967"/>
    </source>
</evidence>
<dbReference type="UniPathway" id="UPA00554">
    <property type="reaction ID" value="UER00611"/>
</dbReference>
<keyword evidence="5 7" id="KW-0520">NAD</keyword>
<reference evidence="11 12" key="1">
    <citation type="journal article" date="2008" name="Nature">
        <title>The genome of the choanoflagellate Monosiga brevicollis and the origin of metazoans.</title>
        <authorList>
            <consortium name="JGI Sequencing"/>
            <person name="King N."/>
            <person name="Westbrook M.J."/>
            <person name="Young S.L."/>
            <person name="Kuo A."/>
            <person name="Abedin M."/>
            <person name="Chapman J."/>
            <person name="Fairclough S."/>
            <person name="Hellsten U."/>
            <person name="Isogai Y."/>
            <person name="Letunic I."/>
            <person name="Marr M."/>
            <person name="Pincus D."/>
            <person name="Putnam N."/>
            <person name="Rokas A."/>
            <person name="Wright K.J."/>
            <person name="Zuzow R."/>
            <person name="Dirks W."/>
            <person name="Good M."/>
            <person name="Goodstein D."/>
            <person name="Lemons D."/>
            <person name="Li W."/>
            <person name="Lyons J.B."/>
            <person name="Morris A."/>
            <person name="Nichols S."/>
            <person name="Richter D.J."/>
            <person name="Salamov A."/>
            <person name="Bork P."/>
            <person name="Lim W.A."/>
            <person name="Manning G."/>
            <person name="Miller W.T."/>
            <person name="McGinnis W."/>
            <person name="Shapiro H."/>
            <person name="Tjian R."/>
            <person name="Grigoriev I.V."/>
            <person name="Rokhsar D."/>
        </authorList>
    </citation>
    <scope>NUCLEOTIDE SEQUENCE [LARGE SCALE GENOMIC DNA]</scope>
    <source>
        <strain evidence="12">MX1 / ATCC 50154</strain>
    </source>
</reference>
<comment type="pathway">
    <text evidence="1 8">Fermentation; pyruvate fermentation to lactate; (S)-lactate from pyruvate: step 1/1.</text>
</comment>
<dbReference type="RefSeq" id="XP_001745899.1">
    <property type="nucleotide sequence ID" value="XM_001745847.1"/>
</dbReference>
<dbReference type="Pfam" id="PF02866">
    <property type="entry name" value="Ldh_1_C"/>
    <property type="match status" value="1"/>
</dbReference>
<dbReference type="Proteomes" id="UP000001357">
    <property type="component" value="Unassembled WGS sequence"/>
</dbReference>
<sequence>MACAYSLLQKGLVGELVLADVMKDKLKGEVMDLQHGGAYQHGRIVECDDDYEASRNSDICIIAAGVRQQDGETRLQLADRNRDVLKHIIPPLVAKSPNTVILMVSNPVDIMTYIAWQLSGLPANRVLGSGTFLDSSRFRTLIGQELDVNASSVHAWIVGEHGDSSVPVWSSVNIAGVHLDTSHSANFDKIHERVVSAAYDVIKLKQKGYLCPYQSRFLPHRQGYTNWAIGSAVSTLCGIILQNQQRVVPVSTYVKGVHGIDESVFLSLPCVLGSRGVERILHQPLDDKELQSLQSSAKNLWAVQKDIKF</sequence>
<gene>
    <name evidence="11" type="ORF">MONBRDRAFT_32392</name>
</gene>
<dbReference type="CDD" id="cd05293">
    <property type="entry name" value="LDH_1"/>
    <property type="match status" value="1"/>
</dbReference>
<dbReference type="STRING" id="81824.A9UZ89"/>
<evidence type="ECO:0000313" key="11">
    <source>
        <dbReference type="EMBL" id="EDQ89323.1"/>
    </source>
</evidence>
<evidence type="ECO:0000256" key="6">
    <source>
        <dbReference type="PIRSR" id="PIRSR000102-1"/>
    </source>
</evidence>
<feature type="active site" description="Proton acceptor" evidence="6">
    <location>
        <position position="161"/>
    </location>
</feature>
<comment type="similarity">
    <text evidence="2">Belongs to the LDH/MDH superfamily. LDH family.</text>
</comment>
<feature type="domain" description="Lactate/malate dehydrogenase C-terminal" evidence="10">
    <location>
        <begin position="131"/>
        <end position="304"/>
    </location>
</feature>
<dbReference type="EC" id="1.1.1.27" evidence="3 8"/>
<dbReference type="PRINTS" id="PR00086">
    <property type="entry name" value="LLDHDRGNASE"/>
</dbReference>
<dbReference type="Gene3D" id="3.40.50.720">
    <property type="entry name" value="NAD(P)-binding Rossmann-like Domain"/>
    <property type="match status" value="1"/>
</dbReference>
<dbReference type="FunCoup" id="A9UZ89">
    <property type="interactions" value="751"/>
</dbReference>
<dbReference type="InterPro" id="IPR022383">
    <property type="entry name" value="Lactate/malate_DH_C"/>
</dbReference>
<proteinExistence type="inferred from homology"/>
<organism evidence="11 12">
    <name type="scientific">Monosiga brevicollis</name>
    <name type="common">Choanoflagellate</name>
    <dbReference type="NCBI Taxonomy" id="81824"/>
    <lineage>
        <taxon>Eukaryota</taxon>
        <taxon>Choanoflagellata</taxon>
        <taxon>Craspedida</taxon>
        <taxon>Salpingoecidae</taxon>
        <taxon>Monosiga</taxon>
    </lineage>
</organism>
<feature type="binding site" evidence="7">
    <location>
        <position position="20"/>
    </location>
    <ligand>
        <name>NAD(+)</name>
        <dbReference type="ChEBI" id="CHEBI:57540"/>
    </ligand>
</feature>
<evidence type="ECO:0000256" key="1">
    <source>
        <dbReference type="ARBA" id="ARBA00004843"/>
    </source>
</evidence>
<dbReference type="Pfam" id="PF00056">
    <property type="entry name" value="Ldh_1_N"/>
    <property type="match status" value="1"/>
</dbReference>
<comment type="catalytic activity">
    <reaction evidence="8">
        <text>(S)-lactate + NAD(+) = pyruvate + NADH + H(+)</text>
        <dbReference type="Rhea" id="RHEA:23444"/>
        <dbReference type="ChEBI" id="CHEBI:15361"/>
        <dbReference type="ChEBI" id="CHEBI:15378"/>
        <dbReference type="ChEBI" id="CHEBI:16651"/>
        <dbReference type="ChEBI" id="CHEBI:57540"/>
        <dbReference type="ChEBI" id="CHEBI:57945"/>
        <dbReference type="EC" id="1.1.1.27"/>
    </reaction>
</comment>
<dbReference type="Gene3D" id="3.90.110.10">
    <property type="entry name" value="Lactate dehydrogenase/glycoside hydrolase, family 4, C-terminal"/>
    <property type="match status" value="1"/>
</dbReference>
<dbReference type="GO" id="GO:0006089">
    <property type="term" value="P:lactate metabolic process"/>
    <property type="evidence" value="ECO:0000318"/>
    <property type="project" value="GO_Central"/>
</dbReference>
<evidence type="ECO:0000256" key="2">
    <source>
        <dbReference type="ARBA" id="ARBA00006054"/>
    </source>
</evidence>
<dbReference type="InterPro" id="IPR001557">
    <property type="entry name" value="L-lactate/malate_DH"/>
</dbReference>
<dbReference type="SUPFAM" id="SSF56327">
    <property type="entry name" value="LDH C-terminal domain-like"/>
    <property type="match status" value="1"/>
</dbReference>